<dbReference type="EMBL" id="MNAD01000827">
    <property type="protein sequence ID" value="OJT10004.1"/>
    <property type="molecule type" value="Genomic_DNA"/>
</dbReference>
<dbReference type="AlphaFoldDB" id="A0A1M2VQW7"/>
<protein>
    <submittedName>
        <fullName evidence="2">Uncharacterized protein</fullName>
    </submittedName>
</protein>
<name>A0A1M2VQW7_TRAPU</name>
<feature type="compositionally biased region" description="Low complexity" evidence="1">
    <location>
        <begin position="237"/>
        <end position="246"/>
    </location>
</feature>
<gene>
    <name evidence="2" type="ORF">TRAPUB_13493</name>
</gene>
<keyword evidence="3" id="KW-1185">Reference proteome</keyword>
<evidence type="ECO:0000313" key="3">
    <source>
        <dbReference type="Proteomes" id="UP000184267"/>
    </source>
</evidence>
<sequence length="273" mass="29114">MRALLVKYKQPLTSEAFAIAFRKIMLHWVQKVMGPRPPDSTASLLAGLKSWTCNCDVCPPVRNFLTAKPEESNSWTRIGAPKRRHLETFLSKYAKQIATFAMIRSTPQGITVTKTKAMVGPAKWAHGQAEGKKLLRSISANQHELQAVLGPDYARIVAGLEGRSMGLAANIANVAATAPVASGSSTMPAMQPVPQGVLHTTGATPAAAAVAATAVSSHPTSMPNAAPMGVAATHVSSVLSTSAPSSKRVDDAEHAQRKRRKRTYDEQDVIDLT</sequence>
<evidence type="ECO:0000313" key="2">
    <source>
        <dbReference type="EMBL" id="OJT10004.1"/>
    </source>
</evidence>
<dbReference type="OrthoDB" id="3269573at2759"/>
<dbReference type="Proteomes" id="UP000184267">
    <property type="component" value="Unassembled WGS sequence"/>
</dbReference>
<organism evidence="2 3">
    <name type="scientific">Trametes pubescens</name>
    <name type="common">White-rot fungus</name>
    <dbReference type="NCBI Taxonomy" id="154538"/>
    <lineage>
        <taxon>Eukaryota</taxon>
        <taxon>Fungi</taxon>
        <taxon>Dikarya</taxon>
        <taxon>Basidiomycota</taxon>
        <taxon>Agaricomycotina</taxon>
        <taxon>Agaricomycetes</taxon>
        <taxon>Polyporales</taxon>
        <taxon>Polyporaceae</taxon>
        <taxon>Trametes</taxon>
    </lineage>
</organism>
<reference evidence="2 3" key="1">
    <citation type="submission" date="2016-10" db="EMBL/GenBank/DDBJ databases">
        <title>Genome sequence of the basidiomycete white-rot fungus Trametes pubescens.</title>
        <authorList>
            <person name="Makela M.R."/>
            <person name="Granchi Z."/>
            <person name="Peng M."/>
            <person name="De Vries R.P."/>
            <person name="Grigoriev I."/>
            <person name="Riley R."/>
            <person name="Hilden K."/>
        </authorList>
    </citation>
    <scope>NUCLEOTIDE SEQUENCE [LARGE SCALE GENOMIC DNA]</scope>
    <source>
        <strain evidence="2 3">FBCC735</strain>
    </source>
</reference>
<feature type="region of interest" description="Disordered" evidence="1">
    <location>
        <begin position="237"/>
        <end position="273"/>
    </location>
</feature>
<comment type="caution">
    <text evidence="2">The sequence shown here is derived from an EMBL/GenBank/DDBJ whole genome shotgun (WGS) entry which is preliminary data.</text>
</comment>
<dbReference type="OMA" id="CAHCARV"/>
<evidence type="ECO:0000256" key="1">
    <source>
        <dbReference type="SAM" id="MobiDB-lite"/>
    </source>
</evidence>
<proteinExistence type="predicted"/>
<accession>A0A1M2VQW7</accession>